<reference evidence="13 14" key="1">
    <citation type="journal article" date="2022" name="Int. J. Syst. Evol. Microbiol.">
        <title>Noviherbaspirillum aridicola sp. nov., isolated from an arid soil in Pakistan.</title>
        <authorList>
            <person name="Khan I.U."/>
            <person name="Saqib M."/>
            <person name="Amin A."/>
            <person name="Hussain F."/>
            <person name="Li L."/>
            <person name="Liu Y.H."/>
            <person name="Fang B.Z."/>
            <person name="Ahmed I."/>
            <person name="Li W.J."/>
        </authorList>
    </citation>
    <scope>NUCLEOTIDE SEQUENCE [LARGE SCALE GENOMIC DNA]</scope>
    <source>
        <strain evidence="13 14">NCCP-691</strain>
    </source>
</reference>
<keyword evidence="6 11" id="KW-0732">Signal</keyword>
<evidence type="ECO:0000256" key="11">
    <source>
        <dbReference type="SAM" id="SignalP"/>
    </source>
</evidence>
<keyword evidence="4" id="KW-1134">Transmembrane beta strand</keyword>
<evidence type="ECO:0000313" key="14">
    <source>
        <dbReference type="Proteomes" id="UP000887222"/>
    </source>
</evidence>
<sequence>MKKSLLALAVLGAFAGAAQSQTAITIYGVADAGVRHLNNANAAGDSNTTLNSGVNTATRLGFRGVEDLGGGLNARFNLEMGYDISTGTGTSSIISPSGSLFDRTATVGLGGAWGSLDLGLQYSVAFKTIGAIDPMNYQYTGIIPLAGLAAGNQVSAVTPSRGGTRFLNDIQYTGNFGPLTVRAEYALGEVAGSRRDGSAQAVGATFVAAPFTVAGAYTRRSPNIATAPAAAVYDDNNQWVIGAAFDAGVFRLAGGYLDEEQDRGALPEAELKTAWFGGRYSLTPAAALSAGYYHTKVETGAGDAKRKLFIVSGTYALSKRTTLYAAIDHNRYDGDFTFTSANTAGFAAAAPTFNQPASTAPAASQDKITGFSVGISHTF</sequence>
<dbReference type="InterPro" id="IPR050298">
    <property type="entry name" value="Gram-neg_bact_OMP"/>
</dbReference>
<dbReference type="Pfam" id="PF13609">
    <property type="entry name" value="Porin_4"/>
    <property type="match status" value="1"/>
</dbReference>
<dbReference type="InterPro" id="IPR023614">
    <property type="entry name" value="Porin_dom_sf"/>
</dbReference>
<dbReference type="Proteomes" id="UP000887222">
    <property type="component" value="Unassembled WGS sequence"/>
</dbReference>
<dbReference type="SUPFAM" id="SSF56935">
    <property type="entry name" value="Porins"/>
    <property type="match status" value="1"/>
</dbReference>
<evidence type="ECO:0000256" key="6">
    <source>
        <dbReference type="ARBA" id="ARBA00022729"/>
    </source>
</evidence>
<dbReference type="EMBL" id="BPMK01000013">
    <property type="protein sequence ID" value="GIZ52887.1"/>
    <property type="molecule type" value="Genomic_DNA"/>
</dbReference>
<accession>A0ABQ4Q6P4</accession>
<protein>
    <submittedName>
        <fullName evidence="13">Porin</fullName>
    </submittedName>
</protein>
<feature type="chain" id="PRO_5046928796" evidence="11">
    <location>
        <begin position="21"/>
        <end position="379"/>
    </location>
</feature>
<evidence type="ECO:0000256" key="7">
    <source>
        <dbReference type="ARBA" id="ARBA00023065"/>
    </source>
</evidence>
<comment type="subunit">
    <text evidence="2">Homotrimer.</text>
</comment>
<feature type="domain" description="Porin" evidence="12">
    <location>
        <begin position="7"/>
        <end position="334"/>
    </location>
</feature>
<evidence type="ECO:0000256" key="8">
    <source>
        <dbReference type="ARBA" id="ARBA00023114"/>
    </source>
</evidence>
<keyword evidence="7" id="KW-0406">Ion transport</keyword>
<keyword evidence="8" id="KW-0626">Porin</keyword>
<dbReference type="PANTHER" id="PTHR34501:SF9">
    <property type="entry name" value="MAJOR OUTER MEMBRANE PROTEIN P.IA"/>
    <property type="match status" value="1"/>
</dbReference>
<evidence type="ECO:0000259" key="12">
    <source>
        <dbReference type="Pfam" id="PF13609"/>
    </source>
</evidence>
<dbReference type="InterPro" id="IPR033900">
    <property type="entry name" value="Gram_neg_porin_domain"/>
</dbReference>
<dbReference type="PANTHER" id="PTHR34501">
    <property type="entry name" value="PROTEIN YDDL-RELATED"/>
    <property type="match status" value="1"/>
</dbReference>
<evidence type="ECO:0000313" key="13">
    <source>
        <dbReference type="EMBL" id="GIZ52887.1"/>
    </source>
</evidence>
<dbReference type="RefSeq" id="WP_220809316.1">
    <property type="nucleotide sequence ID" value="NZ_BPMK01000013.1"/>
</dbReference>
<name>A0ABQ4Q6P4_9BURK</name>
<keyword evidence="14" id="KW-1185">Reference proteome</keyword>
<comment type="subcellular location">
    <subcellularLocation>
        <location evidence="1">Cell outer membrane</location>
        <topology evidence="1">Multi-pass membrane protein</topology>
    </subcellularLocation>
</comment>
<comment type="caution">
    <text evidence="13">The sequence shown here is derived from an EMBL/GenBank/DDBJ whole genome shotgun (WGS) entry which is preliminary data.</text>
</comment>
<dbReference type="Gene3D" id="2.40.160.10">
    <property type="entry name" value="Porin"/>
    <property type="match status" value="1"/>
</dbReference>
<evidence type="ECO:0000256" key="9">
    <source>
        <dbReference type="ARBA" id="ARBA00023136"/>
    </source>
</evidence>
<keyword evidence="3" id="KW-0813">Transport</keyword>
<evidence type="ECO:0000256" key="1">
    <source>
        <dbReference type="ARBA" id="ARBA00004571"/>
    </source>
</evidence>
<evidence type="ECO:0000256" key="2">
    <source>
        <dbReference type="ARBA" id="ARBA00011233"/>
    </source>
</evidence>
<evidence type="ECO:0000256" key="5">
    <source>
        <dbReference type="ARBA" id="ARBA00022692"/>
    </source>
</evidence>
<keyword evidence="5" id="KW-0812">Transmembrane</keyword>
<evidence type="ECO:0000256" key="3">
    <source>
        <dbReference type="ARBA" id="ARBA00022448"/>
    </source>
</evidence>
<evidence type="ECO:0000256" key="10">
    <source>
        <dbReference type="ARBA" id="ARBA00023237"/>
    </source>
</evidence>
<dbReference type="CDD" id="cd00342">
    <property type="entry name" value="gram_neg_porins"/>
    <property type="match status" value="1"/>
</dbReference>
<feature type="signal peptide" evidence="11">
    <location>
        <begin position="1"/>
        <end position="20"/>
    </location>
</feature>
<keyword evidence="10" id="KW-0998">Cell outer membrane</keyword>
<gene>
    <name evidence="13" type="ORF">NCCP691_29010</name>
</gene>
<organism evidence="13 14">
    <name type="scientific">Noviherbaspirillum aridicola</name>
    <dbReference type="NCBI Taxonomy" id="2849687"/>
    <lineage>
        <taxon>Bacteria</taxon>
        <taxon>Pseudomonadati</taxon>
        <taxon>Pseudomonadota</taxon>
        <taxon>Betaproteobacteria</taxon>
        <taxon>Burkholderiales</taxon>
        <taxon>Oxalobacteraceae</taxon>
        <taxon>Noviherbaspirillum</taxon>
    </lineage>
</organism>
<evidence type="ECO:0000256" key="4">
    <source>
        <dbReference type="ARBA" id="ARBA00022452"/>
    </source>
</evidence>
<keyword evidence="9" id="KW-0472">Membrane</keyword>
<proteinExistence type="predicted"/>